<reference evidence="1" key="1">
    <citation type="submission" date="2018-10" db="EMBL/GenBank/DDBJ databases">
        <title>Effector identification in a new, highly contiguous assembly of the strawberry crown rot pathogen Phytophthora cactorum.</title>
        <authorList>
            <person name="Armitage A.D."/>
            <person name="Nellist C.F."/>
            <person name="Bates H."/>
            <person name="Vickerstaff R.J."/>
            <person name="Harrison R.J."/>
        </authorList>
    </citation>
    <scope>NUCLEOTIDE SEQUENCE</scope>
    <source>
        <strain evidence="1">4040</strain>
    </source>
</reference>
<dbReference type="Proteomes" id="UP000736787">
    <property type="component" value="Unassembled WGS sequence"/>
</dbReference>
<accession>A0A8T1BWJ7</accession>
<sequence>MTRRRPVNKMKFKIMGPQQVPKRVSGKKKKTREKNKFVHTTPLQLEVMVLWIKPRH</sequence>
<protein>
    <submittedName>
        <fullName evidence="1">Uncharacterized protein</fullName>
    </submittedName>
</protein>
<dbReference type="EMBL" id="RCMK01000856">
    <property type="protein sequence ID" value="KAG2909906.1"/>
    <property type="molecule type" value="Genomic_DNA"/>
</dbReference>
<evidence type="ECO:0000313" key="1">
    <source>
        <dbReference type="EMBL" id="KAG2909906.1"/>
    </source>
</evidence>
<comment type="caution">
    <text evidence="1">The sequence shown here is derived from an EMBL/GenBank/DDBJ whole genome shotgun (WGS) entry which is preliminary data.</text>
</comment>
<gene>
    <name evidence="1" type="ORF">PC117_g19538</name>
</gene>
<name>A0A8T1BWJ7_9STRA</name>
<organism evidence="1 2">
    <name type="scientific">Phytophthora cactorum</name>
    <dbReference type="NCBI Taxonomy" id="29920"/>
    <lineage>
        <taxon>Eukaryota</taxon>
        <taxon>Sar</taxon>
        <taxon>Stramenopiles</taxon>
        <taxon>Oomycota</taxon>
        <taxon>Peronosporomycetes</taxon>
        <taxon>Peronosporales</taxon>
        <taxon>Peronosporaceae</taxon>
        <taxon>Phytophthora</taxon>
    </lineage>
</organism>
<proteinExistence type="predicted"/>
<evidence type="ECO:0000313" key="2">
    <source>
        <dbReference type="Proteomes" id="UP000736787"/>
    </source>
</evidence>
<dbReference type="AlphaFoldDB" id="A0A8T1BWJ7"/>